<feature type="transmembrane region" description="Helical" evidence="1">
    <location>
        <begin position="60"/>
        <end position="78"/>
    </location>
</feature>
<feature type="transmembrane region" description="Helical" evidence="1">
    <location>
        <begin position="212"/>
        <end position="229"/>
    </location>
</feature>
<feature type="transmembrane region" description="Helical" evidence="1">
    <location>
        <begin position="12"/>
        <end position="32"/>
    </location>
</feature>
<protein>
    <recommendedName>
        <fullName evidence="4">YhhN-like protein</fullName>
    </recommendedName>
</protein>
<name>A0A7W2M1U2_9FLAO</name>
<keyword evidence="1" id="KW-0812">Transmembrane</keyword>
<dbReference type="RefSeq" id="WP_182201858.1">
    <property type="nucleotide sequence ID" value="NZ_JACGLT010000001.1"/>
</dbReference>
<feature type="transmembrane region" description="Helical" evidence="1">
    <location>
        <begin position="84"/>
        <end position="104"/>
    </location>
</feature>
<keyword evidence="1" id="KW-0472">Membrane</keyword>
<accession>A0A7W2M1U2</accession>
<feature type="transmembrane region" description="Helical" evidence="1">
    <location>
        <begin position="150"/>
        <end position="171"/>
    </location>
</feature>
<comment type="caution">
    <text evidence="2">The sequence shown here is derived from an EMBL/GenBank/DDBJ whole genome shotgun (WGS) entry which is preliminary data.</text>
</comment>
<feature type="transmembrane region" description="Helical" evidence="1">
    <location>
        <begin position="178"/>
        <end position="206"/>
    </location>
</feature>
<keyword evidence="1" id="KW-1133">Transmembrane helix</keyword>
<sequence length="254" mass="29208">MKRWHALSPNWAITILLTLIISLNLICAYFGFFLLTKTLILAIIPLLLMLYFYKKRVMPAIFYTIFTIYFFGITLNIVDPSSLSSKLSESCYTIAYLLLIIVMIRKLKTIKFDRLVLWYLVIVFAVSTYIVLLTFTALKSNFYDILSFTLTMSKGVALLVMAFLAFAIYLSKESAQSIIFLMVVCCFVFSDILSFITTSYIHFWLFEGVQKIFQSIGLVLSCVYVFNYRESAVSGVRRKVYKPISSTSRMSVQS</sequence>
<evidence type="ECO:0008006" key="4">
    <source>
        <dbReference type="Google" id="ProtNLM"/>
    </source>
</evidence>
<evidence type="ECO:0000313" key="2">
    <source>
        <dbReference type="EMBL" id="MBA6151133.1"/>
    </source>
</evidence>
<gene>
    <name evidence="2" type="ORF">H3Z82_00170</name>
</gene>
<feature type="transmembrane region" description="Helical" evidence="1">
    <location>
        <begin position="38"/>
        <end position="53"/>
    </location>
</feature>
<dbReference type="EMBL" id="JACGLT010000001">
    <property type="protein sequence ID" value="MBA6151133.1"/>
    <property type="molecule type" value="Genomic_DNA"/>
</dbReference>
<reference evidence="2 3" key="1">
    <citation type="submission" date="2020-07" db="EMBL/GenBank/DDBJ databases">
        <title>Bacterium isolated from marine sediment.</title>
        <authorList>
            <person name="Shang D."/>
        </authorList>
    </citation>
    <scope>NUCLEOTIDE SEQUENCE [LARGE SCALE GENOMIC DNA]</scope>
    <source>
        <strain evidence="2 3">F6074</strain>
    </source>
</reference>
<evidence type="ECO:0000313" key="3">
    <source>
        <dbReference type="Proteomes" id="UP000541857"/>
    </source>
</evidence>
<proteinExistence type="predicted"/>
<evidence type="ECO:0000256" key="1">
    <source>
        <dbReference type="SAM" id="Phobius"/>
    </source>
</evidence>
<feature type="transmembrane region" description="Helical" evidence="1">
    <location>
        <begin position="116"/>
        <end position="138"/>
    </location>
</feature>
<keyword evidence="3" id="KW-1185">Reference proteome</keyword>
<dbReference type="Proteomes" id="UP000541857">
    <property type="component" value="Unassembled WGS sequence"/>
</dbReference>
<dbReference type="AlphaFoldDB" id="A0A7W2M1U2"/>
<organism evidence="2 3">
    <name type="scientific">Gelidibacter maritimus</name>
    <dbReference type="NCBI Taxonomy" id="2761487"/>
    <lineage>
        <taxon>Bacteria</taxon>
        <taxon>Pseudomonadati</taxon>
        <taxon>Bacteroidota</taxon>
        <taxon>Flavobacteriia</taxon>
        <taxon>Flavobacteriales</taxon>
        <taxon>Flavobacteriaceae</taxon>
        <taxon>Gelidibacter</taxon>
    </lineage>
</organism>